<dbReference type="EMBL" id="FUKO01000026">
    <property type="protein sequence ID" value="SJN40735.1"/>
    <property type="molecule type" value="Genomic_DNA"/>
</dbReference>
<protein>
    <submittedName>
        <fullName evidence="1">GTP pyrophosphokinase</fullName>
        <ecNumber evidence="1">2.7.6.5</ecNumber>
    </submittedName>
</protein>
<dbReference type="SUPFAM" id="SSF81301">
    <property type="entry name" value="Nucleotidyltransferase"/>
    <property type="match status" value="1"/>
</dbReference>
<reference evidence="1 2" key="1">
    <citation type="submission" date="2017-02" db="EMBL/GenBank/DDBJ databases">
        <authorList>
            <person name="Peterson S.W."/>
        </authorList>
    </citation>
    <scope>NUCLEOTIDE SEQUENCE [LARGE SCALE GENOMIC DNA]</scope>
    <source>
        <strain evidence="1 2">B Mb 05.01</strain>
    </source>
</reference>
<dbReference type="GO" id="GO:0015969">
    <property type="term" value="P:guanosine tetraphosphate metabolic process"/>
    <property type="evidence" value="ECO:0007669"/>
    <property type="project" value="InterPro"/>
</dbReference>
<dbReference type="AlphaFoldDB" id="A0A1R4K9A1"/>
<proteinExistence type="predicted"/>
<dbReference type="Gene3D" id="3.30.460.10">
    <property type="entry name" value="Beta Polymerase, domain 2"/>
    <property type="match status" value="1"/>
</dbReference>
<evidence type="ECO:0000313" key="1">
    <source>
        <dbReference type="EMBL" id="SJN40735.1"/>
    </source>
</evidence>
<dbReference type="EC" id="2.7.6.5" evidence="1"/>
<dbReference type="Proteomes" id="UP000196320">
    <property type="component" value="Unassembled WGS sequence"/>
</dbReference>
<name>A0A1R4K9A1_9MICO</name>
<organism evidence="1 2">
    <name type="scientific">Microbacterium esteraromaticum</name>
    <dbReference type="NCBI Taxonomy" id="57043"/>
    <lineage>
        <taxon>Bacteria</taxon>
        <taxon>Bacillati</taxon>
        <taxon>Actinomycetota</taxon>
        <taxon>Actinomycetes</taxon>
        <taxon>Micrococcales</taxon>
        <taxon>Microbacteriaceae</taxon>
        <taxon>Microbacterium</taxon>
    </lineage>
</organism>
<dbReference type="GO" id="GO:0008728">
    <property type="term" value="F:GTP diphosphokinase activity"/>
    <property type="evidence" value="ECO:0007669"/>
    <property type="project" value="UniProtKB-EC"/>
</dbReference>
<evidence type="ECO:0000313" key="2">
    <source>
        <dbReference type="Proteomes" id="UP000196320"/>
    </source>
</evidence>
<dbReference type="CDD" id="cd05399">
    <property type="entry name" value="NT_Rel-Spo_like"/>
    <property type="match status" value="1"/>
</dbReference>
<dbReference type="GO" id="GO:0016301">
    <property type="term" value="F:kinase activity"/>
    <property type="evidence" value="ECO:0007669"/>
    <property type="project" value="UniProtKB-KW"/>
</dbReference>
<dbReference type="InterPro" id="IPR007685">
    <property type="entry name" value="RelA_SpoT"/>
</dbReference>
<dbReference type="InterPro" id="IPR043519">
    <property type="entry name" value="NT_sf"/>
</dbReference>
<keyword evidence="1" id="KW-0418">Kinase</keyword>
<gene>
    <name evidence="1" type="ORF">FM104_11040</name>
</gene>
<accession>A0A1R4K9A1</accession>
<keyword evidence="1" id="KW-0808">Transferase</keyword>
<sequence length="252" mass="28992">MRFEGEMSLDEQDAVAHAIAGMYGQDPSSVKDMRAQPHSGYRAVHVWLRLPARVEVQVRTHMQGAWANVYEAAADVFGRDIRYRVRPDDPVQRNIVDSLQSLSVVATAKMEEERNSKARELLRLQEYADAGSPIFDKQVRDRLEAEWKRGRTSENEFRDALRKLHDQFRTMQGGPVTVSGFVIEYYRPTGVHRVHEFPGAEGYRDAMRYRLQLEGERTDSDWEIVSLNSSSLEALKSTHSRYFAVEDERQSA</sequence>
<keyword evidence="2" id="KW-1185">Reference proteome</keyword>